<dbReference type="RefSeq" id="WP_152216938.1">
    <property type="nucleotide sequence ID" value="NZ_WESC01000013.1"/>
</dbReference>
<dbReference type="Pfam" id="PF13347">
    <property type="entry name" value="MFS_2"/>
    <property type="match status" value="1"/>
</dbReference>
<keyword evidence="4" id="KW-1185">Reference proteome</keyword>
<feature type="transmembrane region" description="Helical" evidence="2">
    <location>
        <begin position="82"/>
        <end position="102"/>
    </location>
</feature>
<evidence type="ECO:0000256" key="1">
    <source>
        <dbReference type="ARBA" id="ARBA00009617"/>
    </source>
</evidence>
<dbReference type="AlphaFoldDB" id="A0A6N6VEQ9"/>
<feature type="transmembrane region" description="Helical" evidence="2">
    <location>
        <begin position="402"/>
        <end position="427"/>
    </location>
</feature>
<feature type="transmembrane region" description="Helical" evidence="2">
    <location>
        <begin position="293"/>
        <end position="310"/>
    </location>
</feature>
<dbReference type="GO" id="GO:0005886">
    <property type="term" value="C:plasma membrane"/>
    <property type="evidence" value="ECO:0007669"/>
    <property type="project" value="TreeGrafter"/>
</dbReference>
<dbReference type="Gene3D" id="1.20.1250.20">
    <property type="entry name" value="MFS general substrate transporter like domains"/>
    <property type="match status" value="2"/>
</dbReference>
<feature type="transmembrane region" description="Helical" evidence="2">
    <location>
        <begin position="108"/>
        <end position="126"/>
    </location>
</feature>
<proteinExistence type="inferred from homology"/>
<name>A0A6N6VEQ9_9HYPH</name>
<evidence type="ECO:0000313" key="3">
    <source>
        <dbReference type="EMBL" id="KAB7739055.1"/>
    </source>
</evidence>
<keyword evidence="2" id="KW-0812">Transmembrane</keyword>
<keyword evidence="2" id="KW-1133">Transmembrane helix</keyword>
<dbReference type="PANTHER" id="PTHR11328">
    <property type="entry name" value="MAJOR FACILITATOR SUPERFAMILY DOMAIN-CONTAINING PROTEIN"/>
    <property type="match status" value="1"/>
</dbReference>
<feature type="transmembrane region" description="Helical" evidence="2">
    <location>
        <begin position="12"/>
        <end position="32"/>
    </location>
</feature>
<protein>
    <submittedName>
        <fullName evidence="3">MFS transporter</fullName>
    </submittedName>
</protein>
<comment type="caution">
    <text evidence="3">The sequence shown here is derived from an EMBL/GenBank/DDBJ whole genome shotgun (WGS) entry which is preliminary data.</text>
</comment>
<dbReference type="EMBL" id="WESC01000013">
    <property type="protein sequence ID" value="KAB7739055.1"/>
    <property type="molecule type" value="Genomic_DNA"/>
</dbReference>
<feature type="transmembrane region" description="Helical" evidence="2">
    <location>
        <begin position="147"/>
        <end position="166"/>
    </location>
</feature>
<feature type="transmembrane region" description="Helical" evidence="2">
    <location>
        <begin position="261"/>
        <end position="281"/>
    </location>
</feature>
<feature type="transmembrane region" description="Helical" evidence="2">
    <location>
        <begin position="38"/>
        <end position="61"/>
    </location>
</feature>
<accession>A0A6N6VEQ9</accession>
<dbReference type="InterPro" id="IPR036259">
    <property type="entry name" value="MFS_trans_sf"/>
</dbReference>
<sequence length="453" mass="50000">MAEPKHSALRLLAFAGPSIPIAALGLPLAVYLPPFYAGPMGLGLATVGTIFMLARIWDVVIDPVLGYLSDRFPSRWGRRRHWLVIAVPLLMVSSWFIFVPTAPVSANYLLAGLFGLYLGFTMMLLAHMSWGAELDDDYHERSRIQGWREGLAVLGVPLVLMLPAIIEKVGGEHVETARVAVMGWYVIIALPLTVFFAVRFMGERKQRPQAHLPISEAVKVLATNRALRTLVIADLASGFSGSALGAMFIYESSYVWQVGTYASLLLLLYFFAGVAFIPLVLKISYRLGKHRTMIGAALFNVLFVPTLFLIPPGNIVVASIVLLFLGMNVGIPNVLYRSIMADVGDYDEVHTGQRRTGLFYALLTLTAKVGSAVSIGVTYWALSFIGFQPGGENAPEVLTHLNMLYVAVPFCCNLFVAYMMWGFPIGLKEQQELRKILDERVVEEVESIETIVR</sequence>
<organism evidence="3 4">
    <name type="scientific">Parvibaculum sedimenti</name>
    <dbReference type="NCBI Taxonomy" id="2608632"/>
    <lineage>
        <taxon>Bacteria</taxon>
        <taxon>Pseudomonadati</taxon>
        <taxon>Pseudomonadota</taxon>
        <taxon>Alphaproteobacteria</taxon>
        <taxon>Hyphomicrobiales</taxon>
        <taxon>Parvibaculaceae</taxon>
        <taxon>Parvibaculum</taxon>
    </lineage>
</organism>
<comment type="similarity">
    <text evidence="1">Belongs to the sodium:galactoside symporter (TC 2.A.2) family.</text>
</comment>
<feature type="transmembrane region" description="Helical" evidence="2">
    <location>
        <begin position="357"/>
        <end position="382"/>
    </location>
</feature>
<evidence type="ECO:0000313" key="4">
    <source>
        <dbReference type="Proteomes" id="UP000468901"/>
    </source>
</evidence>
<dbReference type="SUPFAM" id="SSF103473">
    <property type="entry name" value="MFS general substrate transporter"/>
    <property type="match status" value="1"/>
</dbReference>
<dbReference type="PANTHER" id="PTHR11328:SF24">
    <property type="entry name" value="MAJOR FACILITATOR SUPERFAMILY (MFS) PROFILE DOMAIN-CONTAINING PROTEIN"/>
    <property type="match status" value="1"/>
</dbReference>
<dbReference type="CDD" id="cd17332">
    <property type="entry name" value="MFS_MelB_like"/>
    <property type="match status" value="1"/>
</dbReference>
<dbReference type="Proteomes" id="UP000468901">
    <property type="component" value="Unassembled WGS sequence"/>
</dbReference>
<reference evidence="3 4" key="1">
    <citation type="submission" date="2019-09" db="EMBL/GenBank/DDBJ databases">
        <title>Parvibaculum sedimenti sp. nov., isolated from sediment.</title>
        <authorList>
            <person name="Wang Y."/>
        </authorList>
    </citation>
    <scope>NUCLEOTIDE SEQUENCE [LARGE SCALE GENOMIC DNA]</scope>
    <source>
        <strain evidence="3 4">HXT-9</strain>
    </source>
</reference>
<feature type="transmembrane region" description="Helical" evidence="2">
    <location>
        <begin position="229"/>
        <end position="249"/>
    </location>
</feature>
<evidence type="ECO:0000256" key="2">
    <source>
        <dbReference type="SAM" id="Phobius"/>
    </source>
</evidence>
<feature type="transmembrane region" description="Helical" evidence="2">
    <location>
        <begin position="316"/>
        <end position="336"/>
    </location>
</feature>
<dbReference type="GO" id="GO:0015293">
    <property type="term" value="F:symporter activity"/>
    <property type="evidence" value="ECO:0007669"/>
    <property type="project" value="InterPro"/>
</dbReference>
<feature type="transmembrane region" description="Helical" evidence="2">
    <location>
        <begin position="178"/>
        <end position="198"/>
    </location>
</feature>
<dbReference type="GO" id="GO:0008643">
    <property type="term" value="P:carbohydrate transport"/>
    <property type="evidence" value="ECO:0007669"/>
    <property type="project" value="InterPro"/>
</dbReference>
<dbReference type="InterPro" id="IPR039672">
    <property type="entry name" value="MFS_2"/>
</dbReference>
<gene>
    <name evidence="3" type="ORF">F2P47_13665</name>
</gene>
<keyword evidence="2" id="KW-0472">Membrane</keyword>